<protein>
    <recommendedName>
        <fullName evidence="4">Flagellar basal body-associated FliL family protein</fullName>
    </recommendedName>
</protein>
<dbReference type="EMBL" id="SMSI01000001">
    <property type="protein sequence ID" value="TDH38291.1"/>
    <property type="molecule type" value="Genomic_DNA"/>
</dbReference>
<organism evidence="2 3">
    <name type="scientific">Pseudohoeflea suaedae</name>
    <dbReference type="NCBI Taxonomy" id="877384"/>
    <lineage>
        <taxon>Bacteria</taxon>
        <taxon>Pseudomonadati</taxon>
        <taxon>Pseudomonadota</taxon>
        <taxon>Alphaproteobacteria</taxon>
        <taxon>Hyphomicrobiales</taxon>
        <taxon>Rhizobiaceae</taxon>
        <taxon>Pseudohoeflea</taxon>
    </lineage>
</organism>
<dbReference type="Proteomes" id="UP000295131">
    <property type="component" value="Unassembled WGS sequence"/>
</dbReference>
<keyword evidence="3" id="KW-1185">Reference proteome</keyword>
<dbReference type="RefSeq" id="WP_133283125.1">
    <property type="nucleotide sequence ID" value="NZ_SMSI01000001.1"/>
</dbReference>
<sequence>MIKLFGVGIWVCLVTLASVYFSVQVTNEDPVTEKVPDFLGGLETVRGDIISVPILGKDGVEGYFLTRLAFTVDGGYLDRLTIPADQLVTDALYTELVGNKEIDINHLDQFDIDAFKEHVKTAINERIGEEVFHDIIIDQIDFLSKADIRANNQRGERSMSKSQQRVGETGPDAGH</sequence>
<name>A0A4R5PNT9_9HYPH</name>
<gene>
    <name evidence="2" type="ORF">E2A64_04005</name>
</gene>
<proteinExistence type="predicted"/>
<accession>A0A4R5PNT9</accession>
<evidence type="ECO:0000256" key="1">
    <source>
        <dbReference type="SAM" id="MobiDB-lite"/>
    </source>
</evidence>
<dbReference type="OrthoDB" id="7847400at2"/>
<comment type="caution">
    <text evidence="2">The sequence shown here is derived from an EMBL/GenBank/DDBJ whole genome shotgun (WGS) entry which is preliminary data.</text>
</comment>
<dbReference type="AlphaFoldDB" id="A0A4R5PNT9"/>
<feature type="region of interest" description="Disordered" evidence="1">
    <location>
        <begin position="153"/>
        <end position="175"/>
    </location>
</feature>
<evidence type="ECO:0000313" key="2">
    <source>
        <dbReference type="EMBL" id="TDH38291.1"/>
    </source>
</evidence>
<reference evidence="2 3" key="1">
    <citation type="journal article" date="2013" name="Int. J. Syst. Evol. Microbiol.">
        <title>Hoeflea suaedae sp. nov., an endophytic bacterium isolated from the root of the halophyte Suaeda maritima.</title>
        <authorList>
            <person name="Chung E.J."/>
            <person name="Park J.A."/>
            <person name="Pramanik P."/>
            <person name="Bibi F."/>
            <person name="Jeon C.O."/>
            <person name="Chung Y.R."/>
        </authorList>
    </citation>
    <scope>NUCLEOTIDE SEQUENCE [LARGE SCALE GENOMIC DNA]</scope>
    <source>
        <strain evidence="2 3">YC6898</strain>
    </source>
</reference>
<evidence type="ECO:0000313" key="3">
    <source>
        <dbReference type="Proteomes" id="UP000295131"/>
    </source>
</evidence>
<evidence type="ECO:0008006" key="4">
    <source>
        <dbReference type="Google" id="ProtNLM"/>
    </source>
</evidence>